<comment type="caution">
    <text evidence="3">The sequence shown here is derived from an EMBL/GenBank/DDBJ whole genome shotgun (WGS) entry which is preliminary data.</text>
</comment>
<dbReference type="Gene3D" id="2.60.120.260">
    <property type="entry name" value="Galactose-binding domain-like"/>
    <property type="match status" value="1"/>
</dbReference>
<evidence type="ECO:0000313" key="4">
    <source>
        <dbReference type="Proteomes" id="UP000323876"/>
    </source>
</evidence>
<reference evidence="3 4" key="1">
    <citation type="submission" date="2019-09" db="EMBL/GenBank/DDBJ databases">
        <authorList>
            <person name="Wang X."/>
        </authorList>
    </citation>
    <scope>NUCLEOTIDE SEQUENCE [LARGE SCALE GENOMIC DNA]</scope>
    <source>
        <strain evidence="3 4">CICC 11023</strain>
    </source>
</reference>
<proteinExistence type="predicted"/>
<evidence type="ECO:0000259" key="2">
    <source>
        <dbReference type="Pfam" id="PF00754"/>
    </source>
</evidence>
<dbReference type="InterPro" id="IPR000421">
    <property type="entry name" value="FA58C"/>
</dbReference>
<feature type="transmembrane region" description="Helical" evidence="1">
    <location>
        <begin position="20"/>
        <end position="38"/>
    </location>
</feature>
<dbReference type="EMBL" id="VXLC01000032">
    <property type="protein sequence ID" value="KAA8880581.1"/>
    <property type="molecule type" value="Genomic_DNA"/>
</dbReference>
<keyword evidence="4" id="KW-1185">Reference proteome</keyword>
<protein>
    <submittedName>
        <fullName evidence="3">Discoidin domain-containing protein</fullName>
    </submittedName>
</protein>
<accession>A0A5N0DYG0</accession>
<dbReference type="SUPFAM" id="SSF49785">
    <property type="entry name" value="Galactose-binding domain-like"/>
    <property type="match status" value="1"/>
</dbReference>
<organism evidence="3 4">
    <name type="scientific">Nocardia colli</name>
    <dbReference type="NCBI Taxonomy" id="2545717"/>
    <lineage>
        <taxon>Bacteria</taxon>
        <taxon>Bacillati</taxon>
        <taxon>Actinomycetota</taxon>
        <taxon>Actinomycetes</taxon>
        <taxon>Mycobacteriales</taxon>
        <taxon>Nocardiaceae</taxon>
        <taxon>Nocardia</taxon>
    </lineage>
</organism>
<evidence type="ECO:0000313" key="3">
    <source>
        <dbReference type="EMBL" id="KAA8880581.1"/>
    </source>
</evidence>
<keyword evidence="1" id="KW-1133">Transmembrane helix</keyword>
<sequence length="215" mass="22282">MASAQDLARALAAQFRKPKVALTIAAALAVVVVLLLITSGGGEQPSKLAIAGSGPTAAPAATTTAAVPAAGRIKVASAQSHCPPGSTPGMDAFDAQPGKAWSCVRAYSVDGQVLRIDLGKTYEIDSIGLVPGWDKIGSDGVDQWSKYRTASEVSYRFDDVDGSLYRQATLDQRTLVVTELKPPVRASQVVLTVLKSRGDPGVNTVAISSIVINGH</sequence>
<keyword evidence="1" id="KW-0472">Membrane</keyword>
<keyword evidence="1" id="KW-0812">Transmembrane</keyword>
<dbReference type="AlphaFoldDB" id="A0A5N0DYG0"/>
<feature type="domain" description="F5/8 type C" evidence="2">
    <location>
        <begin position="78"/>
        <end position="198"/>
    </location>
</feature>
<gene>
    <name evidence="3" type="ORF">F3087_40385</name>
</gene>
<dbReference type="InterPro" id="IPR008979">
    <property type="entry name" value="Galactose-bd-like_sf"/>
</dbReference>
<dbReference type="Pfam" id="PF00754">
    <property type="entry name" value="F5_F8_type_C"/>
    <property type="match status" value="1"/>
</dbReference>
<dbReference type="Proteomes" id="UP000323876">
    <property type="component" value="Unassembled WGS sequence"/>
</dbReference>
<name>A0A5N0DYG0_9NOCA</name>
<evidence type="ECO:0000256" key="1">
    <source>
        <dbReference type="SAM" id="Phobius"/>
    </source>
</evidence>